<accession>G8TW23</accession>
<dbReference type="EMBL" id="CP003179">
    <property type="protein sequence ID" value="AEW05950.1"/>
    <property type="molecule type" value="Genomic_DNA"/>
</dbReference>
<comment type="pathway">
    <text evidence="2 9">Amino-acid biosynthesis; L-tryptophan biosynthesis; L-tryptophan from chorismate: step 3/5.</text>
</comment>
<dbReference type="Pfam" id="PF00697">
    <property type="entry name" value="PRAI"/>
    <property type="match status" value="1"/>
</dbReference>
<evidence type="ECO:0000256" key="2">
    <source>
        <dbReference type="ARBA" id="ARBA00004664"/>
    </source>
</evidence>
<keyword evidence="12" id="KW-1185">Reference proteome</keyword>
<dbReference type="KEGG" id="sap:Sulac_2488"/>
<dbReference type="Gene3D" id="3.20.20.70">
    <property type="entry name" value="Aldolase class I"/>
    <property type="match status" value="1"/>
</dbReference>
<protein>
    <recommendedName>
        <fullName evidence="4 9">N-(5'-phosphoribosyl)anthranilate isomerase</fullName>
        <shortName evidence="9">PRAI</shortName>
        <ecNumber evidence="3 9">5.3.1.24</ecNumber>
    </recommendedName>
</protein>
<dbReference type="GO" id="GO:0004640">
    <property type="term" value="F:phosphoribosylanthranilate isomerase activity"/>
    <property type="evidence" value="ECO:0007669"/>
    <property type="project" value="UniProtKB-UniRule"/>
</dbReference>
<feature type="domain" description="N-(5'phosphoribosyl) anthranilate isomerase (PRAI)" evidence="10">
    <location>
        <begin position="4"/>
        <end position="178"/>
    </location>
</feature>
<organism evidence="11 12">
    <name type="scientific">Sulfobacillus acidophilus (strain ATCC 700253 / DSM 10332 / NAL)</name>
    <dbReference type="NCBI Taxonomy" id="679936"/>
    <lineage>
        <taxon>Bacteria</taxon>
        <taxon>Bacillati</taxon>
        <taxon>Bacillota</taxon>
        <taxon>Clostridia</taxon>
        <taxon>Eubacteriales</taxon>
        <taxon>Clostridiales Family XVII. Incertae Sedis</taxon>
        <taxon>Sulfobacillus</taxon>
    </lineage>
</organism>
<evidence type="ECO:0000259" key="10">
    <source>
        <dbReference type="Pfam" id="PF00697"/>
    </source>
</evidence>
<sequence length="187" mass="20517">MLTVKICGIRDAKTAQWAFSEGADYVGLVVTPSPRQLSLAEVRHILASVPGRFVAVGKDVSEDLFRTLLDLPFAAIQLHGRVPDRWIDRVHDQGKRAIATTLDPAADVVLLDGPIPGSGQVRSWERPRFSRPIWIAGGLSPDNVRQVVVRLKPDGVDVSSGVERQGQKDWELIARFIKEARHGDASA</sequence>
<evidence type="ECO:0000256" key="3">
    <source>
        <dbReference type="ARBA" id="ARBA00012572"/>
    </source>
</evidence>
<evidence type="ECO:0000256" key="1">
    <source>
        <dbReference type="ARBA" id="ARBA00001164"/>
    </source>
</evidence>
<evidence type="ECO:0000256" key="4">
    <source>
        <dbReference type="ARBA" id="ARBA00022272"/>
    </source>
</evidence>
<dbReference type="STRING" id="679936.Sulac_2488"/>
<name>G8TW23_SULAD</name>
<evidence type="ECO:0000256" key="9">
    <source>
        <dbReference type="HAMAP-Rule" id="MF_00135"/>
    </source>
</evidence>
<dbReference type="CDD" id="cd00405">
    <property type="entry name" value="PRAI"/>
    <property type="match status" value="1"/>
</dbReference>
<keyword evidence="6 9" id="KW-0822">Tryptophan biosynthesis</keyword>
<evidence type="ECO:0000313" key="12">
    <source>
        <dbReference type="Proteomes" id="UP000005439"/>
    </source>
</evidence>
<dbReference type="InterPro" id="IPR013785">
    <property type="entry name" value="Aldolase_TIM"/>
</dbReference>
<dbReference type="PANTHER" id="PTHR42894">
    <property type="entry name" value="N-(5'-PHOSPHORIBOSYL)ANTHRANILATE ISOMERASE"/>
    <property type="match status" value="1"/>
</dbReference>
<dbReference type="PATRIC" id="fig|679936.5.peg.2576"/>
<keyword evidence="8 9" id="KW-0413">Isomerase</keyword>
<dbReference type="UniPathway" id="UPA00035">
    <property type="reaction ID" value="UER00042"/>
</dbReference>
<evidence type="ECO:0000256" key="7">
    <source>
        <dbReference type="ARBA" id="ARBA00023141"/>
    </source>
</evidence>
<keyword evidence="5 9" id="KW-0028">Amino-acid biosynthesis</keyword>
<comment type="similarity">
    <text evidence="9">Belongs to the TrpF family.</text>
</comment>
<dbReference type="AlphaFoldDB" id="G8TW23"/>
<evidence type="ECO:0000313" key="11">
    <source>
        <dbReference type="EMBL" id="AEW05950.1"/>
    </source>
</evidence>
<keyword evidence="7 9" id="KW-0057">Aromatic amino acid biosynthesis</keyword>
<comment type="catalytic activity">
    <reaction evidence="1 9">
        <text>N-(5-phospho-beta-D-ribosyl)anthranilate = 1-(2-carboxyphenylamino)-1-deoxy-D-ribulose 5-phosphate</text>
        <dbReference type="Rhea" id="RHEA:21540"/>
        <dbReference type="ChEBI" id="CHEBI:18277"/>
        <dbReference type="ChEBI" id="CHEBI:58613"/>
        <dbReference type="EC" id="5.3.1.24"/>
    </reaction>
</comment>
<dbReference type="InterPro" id="IPR044643">
    <property type="entry name" value="TrpF_fam"/>
</dbReference>
<dbReference type="GO" id="GO:0000162">
    <property type="term" value="P:L-tryptophan biosynthetic process"/>
    <property type="evidence" value="ECO:0007669"/>
    <property type="project" value="UniProtKB-UniRule"/>
</dbReference>
<dbReference type="PANTHER" id="PTHR42894:SF1">
    <property type="entry name" value="N-(5'-PHOSPHORIBOSYL)ANTHRANILATE ISOMERASE"/>
    <property type="match status" value="1"/>
</dbReference>
<dbReference type="HAMAP" id="MF_00135">
    <property type="entry name" value="PRAI"/>
    <property type="match status" value="1"/>
</dbReference>
<dbReference type="Proteomes" id="UP000005439">
    <property type="component" value="Chromosome"/>
</dbReference>
<evidence type="ECO:0000256" key="5">
    <source>
        <dbReference type="ARBA" id="ARBA00022605"/>
    </source>
</evidence>
<gene>
    <name evidence="9" type="primary">trpF</name>
    <name evidence="11" type="ordered locus">Sulac_2488</name>
</gene>
<dbReference type="HOGENOM" id="CLU_076364_1_0_9"/>
<proteinExistence type="inferred from homology"/>
<dbReference type="SUPFAM" id="SSF51366">
    <property type="entry name" value="Ribulose-phoshate binding barrel"/>
    <property type="match status" value="1"/>
</dbReference>
<reference evidence="12" key="1">
    <citation type="submission" date="2011-12" db="EMBL/GenBank/DDBJ databases">
        <title>The complete genome of chromosome of Sulfobacillus acidophilus DSM 10332.</title>
        <authorList>
            <person name="Lucas S."/>
            <person name="Han J."/>
            <person name="Lapidus A."/>
            <person name="Bruce D."/>
            <person name="Goodwin L."/>
            <person name="Pitluck S."/>
            <person name="Peters L."/>
            <person name="Kyrpides N."/>
            <person name="Mavromatis K."/>
            <person name="Ivanova N."/>
            <person name="Mikhailova N."/>
            <person name="Chertkov O."/>
            <person name="Saunders E."/>
            <person name="Detter J.C."/>
            <person name="Tapia R."/>
            <person name="Han C."/>
            <person name="Land M."/>
            <person name="Hauser L."/>
            <person name="Markowitz V."/>
            <person name="Cheng J.-F."/>
            <person name="Hugenholtz P."/>
            <person name="Woyke T."/>
            <person name="Wu D."/>
            <person name="Pukall R."/>
            <person name="Gehrich-Schroeter G."/>
            <person name="Schneider S."/>
            <person name="Klenk H.-P."/>
            <person name="Eisen J.A."/>
        </authorList>
    </citation>
    <scope>NUCLEOTIDE SEQUENCE [LARGE SCALE GENOMIC DNA]</scope>
    <source>
        <strain evidence="12">ATCC 700253 / DSM 10332 / NAL</strain>
    </source>
</reference>
<evidence type="ECO:0000256" key="8">
    <source>
        <dbReference type="ARBA" id="ARBA00023235"/>
    </source>
</evidence>
<dbReference type="InterPro" id="IPR011060">
    <property type="entry name" value="RibuloseP-bd_barrel"/>
</dbReference>
<evidence type="ECO:0000256" key="6">
    <source>
        <dbReference type="ARBA" id="ARBA00022822"/>
    </source>
</evidence>
<dbReference type="InterPro" id="IPR001240">
    <property type="entry name" value="PRAI_dom"/>
</dbReference>
<dbReference type="EC" id="5.3.1.24" evidence="3 9"/>
<reference evidence="11 12" key="2">
    <citation type="journal article" date="2012" name="Stand. Genomic Sci.">
        <title>Complete genome sequence of the moderately thermophilic mineral-sulfide-oxidizing firmicute Sulfobacillus acidophilus type strain (NAL(T)).</title>
        <authorList>
            <person name="Anderson I."/>
            <person name="Chertkov O."/>
            <person name="Chen A."/>
            <person name="Saunders E."/>
            <person name="Lapidus A."/>
            <person name="Nolan M."/>
            <person name="Lucas S."/>
            <person name="Hammon N."/>
            <person name="Deshpande S."/>
            <person name="Cheng J.F."/>
            <person name="Han C."/>
            <person name="Tapia R."/>
            <person name="Goodwin L.A."/>
            <person name="Pitluck S."/>
            <person name="Liolios K."/>
            <person name="Pagani I."/>
            <person name="Ivanova N."/>
            <person name="Mikhailova N."/>
            <person name="Pati A."/>
            <person name="Palaniappan K."/>
            <person name="Land M."/>
            <person name="Pan C."/>
            <person name="Rohde M."/>
            <person name="Pukall R."/>
            <person name="Goker M."/>
            <person name="Detter J.C."/>
            <person name="Woyke T."/>
            <person name="Bristow J."/>
            <person name="Eisen J.A."/>
            <person name="Markowitz V."/>
            <person name="Hugenholtz P."/>
            <person name="Kyrpides N.C."/>
            <person name="Klenk H.P."/>
            <person name="Mavromatis K."/>
        </authorList>
    </citation>
    <scope>NUCLEOTIDE SEQUENCE [LARGE SCALE GENOMIC DNA]</scope>
    <source>
        <strain evidence="12">ATCC 700253 / DSM 10332 / NAL</strain>
    </source>
</reference>